<dbReference type="EMBL" id="JACKTY010000032">
    <property type="protein sequence ID" value="MCV7228280.1"/>
    <property type="molecule type" value="Genomic_DNA"/>
</dbReference>
<name>A0ABT3CFM0_9MYCO</name>
<evidence type="ECO:0000313" key="3">
    <source>
        <dbReference type="EMBL" id="MCV7228280.1"/>
    </source>
</evidence>
<evidence type="ECO:0000259" key="2">
    <source>
        <dbReference type="SMART" id="SM00507"/>
    </source>
</evidence>
<comment type="caution">
    <text evidence="3">The sequence shown here is derived from an EMBL/GenBank/DDBJ whole genome shotgun (WGS) entry which is preliminary data.</text>
</comment>
<dbReference type="Proteomes" id="UP001526201">
    <property type="component" value="Unassembled WGS sequence"/>
</dbReference>
<protein>
    <submittedName>
        <fullName evidence="3">DUF222 domain-containing protein</fullName>
    </submittedName>
</protein>
<dbReference type="InterPro" id="IPR003615">
    <property type="entry name" value="HNH_nuc"/>
</dbReference>
<proteinExistence type="predicted"/>
<evidence type="ECO:0000313" key="4">
    <source>
        <dbReference type="Proteomes" id="UP001526201"/>
    </source>
</evidence>
<dbReference type="SMART" id="SM00507">
    <property type="entry name" value="HNHc"/>
    <property type="match status" value="1"/>
</dbReference>
<reference evidence="3 4" key="1">
    <citation type="journal article" date="2022" name="BMC Genomics">
        <title>Comparative genome analysis of mycobacteria focusing on tRNA and non-coding RNA.</title>
        <authorList>
            <person name="Behra P.R.K."/>
            <person name="Pettersson B.M.F."/>
            <person name="Ramesh M."/>
            <person name="Das S."/>
            <person name="Dasgupta S."/>
            <person name="Kirsebom L.A."/>
        </authorList>
    </citation>
    <scope>NUCLEOTIDE SEQUENCE [LARGE SCALE GENOMIC DNA]</scope>
    <source>
        <strain evidence="3 4">DSM 44078</strain>
    </source>
</reference>
<keyword evidence="4" id="KW-1185">Reference proteome</keyword>
<dbReference type="CDD" id="cd00085">
    <property type="entry name" value="HNHc"/>
    <property type="match status" value="1"/>
</dbReference>
<feature type="domain" description="HNH nuclease" evidence="2">
    <location>
        <begin position="324"/>
        <end position="375"/>
    </location>
</feature>
<dbReference type="InterPro" id="IPR003870">
    <property type="entry name" value="DUF222"/>
</dbReference>
<dbReference type="Pfam" id="PF02720">
    <property type="entry name" value="DUF222"/>
    <property type="match status" value="1"/>
</dbReference>
<organism evidence="3 4">
    <name type="scientific">Mycolicibacterium komossense</name>
    <dbReference type="NCBI Taxonomy" id="1779"/>
    <lineage>
        <taxon>Bacteria</taxon>
        <taxon>Bacillati</taxon>
        <taxon>Actinomycetota</taxon>
        <taxon>Actinomycetes</taxon>
        <taxon>Mycobacteriales</taxon>
        <taxon>Mycobacteriaceae</taxon>
        <taxon>Mycolicibacterium</taxon>
    </lineage>
</organism>
<evidence type="ECO:0000256" key="1">
    <source>
        <dbReference type="SAM" id="MobiDB-lite"/>
    </source>
</evidence>
<gene>
    <name evidence="3" type="ORF">H7J73_19905</name>
</gene>
<feature type="region of interest" description="Disordered" evidence="1">
    <location>
        <begin position="429"/>
        <end position="449"/>
    </location>
</feature>
<dbReference type="RefSeq" id="WP_264069394.1">
    <property type="nucleotide sequence ID" value="NZ_JACKTY010000032.1"/>
</dbReference>
<sequence length="477" mass="51690">MFDIDQLPSASAVVAADDAGLIDAMGEAAKLEAATMARRLAAMAELYHRRERQHGAERNGLVVDVWAGVCAEIAAAQHISRGRAEHLLDIAVTLRTKLPNVAVVFAQGRVDYRVIAAAVSRTSLVNAGDAAGVDALLARGLPHWSTLSNKKLADKIDWCVTKVDLVAKKDARTADEDRHITIGPDRRGTAEISGTLRAPDAIALNARLDELAATVCTHDPRSKDQRRADAAGPLAAGADRLACLCERDDCKAASAEPVASTVAINVLAEQAALDGQSDTPGYVEGYGPIPAEAVRDLAHTGAKIRPVRHPGNTPPEPQYRPSVALAEFIRMRDLTCRFPGCDVPAALCDIDHTVPWPYGPTHASNLKCMCRFDHLMKTFYPGPGGWRDVQFPDGTVEWTSPTGHVWITKPGGALFFPQLAEPTGKLVVPTDVPPTSSGTLMMPTRDRTRAEERRIRVEYERARNYKRLYTDVEPPPF</sequence>
<accession>A0ABT3CFM0</accession>